<proteinExistence type="predicted"/>
<name>A0AAV9ZET6_9AGAR</name>
<feature type="compositionally biased region" description="Low complexity" evidence="1">
    <location>
        <begin position="1"/>
        <end position="14"/>
    </location>
</feature>
<evidence type="ECO:0000256" key="1">
    <source>
        <dbReference type="SAM" id="MobiDB-lite"/>
    </source>
</evidence>
<evidence type="ECO:0000313" key="2">
    <source>
        <dbReference type="EMBL" id="KAK6980527.1"/>
    </source>
</evidence>
<feature type="region of interest" description="Disordered" evidence="1">
    <location>
        <begin position="187"/>
        <end position="209"/>
    </location>
</feature>
<dbReference type="Proteomes" id="UP001362999">
    <property type="component" value="Unassembled WGS sequence"/>
</dbReference>
<comment type="caution">
    <text evidence="2">The sequence shown here is derived from an EMBL/GenBank/DDBJ whole genome shotgun (WGS) entry which is preliminary data.</text>
</comment>
<dbReference type="AlphaFoldDB" id="A0AAV9ZET6"/>
<feature type="compositionally biased region" description="Basic and acidic residues" evidence="1">
    <location>
        <begin position="187"/>
        <end position="197"/>
    </location>
</feature>
<organism evidence="2 3">
    <name type="scientific">Favolaschia claudopus</name>
    <dbReference type="NCBI Taxonomy" id="2862362"/>
    <lineage>
        <taxon>Eukaryota</taxon>
        <taxon>Fungi</taxon>
        <taxon>Dikarya</taxon>
        <taxon>Basidiomycota</taxon>
        <taxon>Agaricomycotina</taxon>
        <taxon>Agaricomycetes</taxon>
        <taxon>Agaricomycetidae</taxon>
        <taxon>Agaricales</taxon>
        <taxon>Marasmiineae</taxon>
        <taxon>Mycenaceae</taxon>
        <taxon>Favolaschia</taxon>
    </lineage>
</organism>
<sequence>MSLLRSGRSTSGRGFLRERPGPPILSKHPYSFADVLAYNNHLVLNREDNDVAYRGAKHSFAQCTDSTCIIHFYPDGDYEPAPVSSPESRAASPASTDLFASDTEHDDAAVDDSDGAARAPSPTVTELGGSAAPTRPPRYTLPYYAALYIEQRQDLGRARWERYFASKEVLEVLELGVKLAKEKQAVEQRISELESPPRKSRRQRQGRRGDLSEYGVVRAEVLLHAGFLAHHVGSGGGPRALVDRNAVVTGVVSGGPIKYAWKVVHNHIYTDLRRLLRNGEFWRLGAGESRVRGGLTSGYPHDQTQGPAFIPLAGVNAIELSHIQQSEAFQLLAGFQTHTAADLMQQFFPDCSAVASHQVAELLRLRPDLSTPFPDCPFTTYEINFTDAPMLSRKNRRATFYLMQAITAVGKYNDLEGGELILDEDDACIRFSAGMTTVLPATTEYRFAAVGKDEDRYLFRQYFCAGALRWAEKGGRTDEQFEKDASEEEKQAWEDTRVNRGMDTYRLFSQFHEIDV</sequence>
<protein>
    <submittedName>
        <fullName evidence="2">Uncharacterized protein</fullName>
    </submittedName>
</protein>
<accession>A0AAV9ZET6</accession>
<feature type="region of interest" description="Disordered" evidence="1">
    <location>
        <begin position="104"/>
        <end position="135"/>
    </location>
</feature>
<gene>
    <name evidence="2" type="ORF">R3P38DRAFT_3235635</name>
</gene>
<reference evidence="2 3" key="1">
    <citation type="journal article" date="2024" name="J Genomics">
        <title>Draft genome sequencing and assembly of Favolaschia claudopus CIRM-BRFM 2984 isolated from oak limbs.</title>
        <authorList>
            <person name="Navarro D."/>
            <person name="Drula E."/>
            <person name="Chaduli D."/>
            <person name="Cazenave R."/>
            <person name="Ahrendt S."/>
            <person name="Wang J."/>
            <person name="Lipzen A."/>
            <person name="Daum C."/>
            <person name="Barry K."/>
            <person name="Grigoriev I.V."/>
            <person name="Favel A."/>
            <person name="Rosso M.N."/>
            <person name="Martin F."/>
        </authorList>
    </citation>
    <scope>NUCLEOTIDE SEQUENCE [LARGE SCALE GENOMIC DNA]</scope>
    <source>
        <strain evidence="2 3">CIRM-BRFM 2984</strain>
    </source>
</reference>
<keyword evidence="3" id="KW-1185">Reference proteome</keyword>
<evidence type="ECO:0000313" key="3">
    <source>
        <dbReference type="Proteomes" id="UP001362999"/>
    </source>
</evidence>
<feature type="region of interest" description="Disordered" evidence="1">
    <location>
        <begin position="1"/>
        <end position="22"/>
    </location>
</feature>
<dbReference type="EMBL" id="JAWWNJ010000159">
    <property type="protein sequence ID" value="KAK6980527.1"/>
    <property type="molecule type" value="Genomic_DNA"/>
</dbReference>